<protein>
    <submittedName>
        <fullName evidence="5">ABC-type branched-chain amino acid transport system, periplasmic component</fullName>
    </submittedName>
</protein>
<organism evidence="5 6">
    <name type="scientific">Pannonibacter indicus</name>
    <dbReference type="NCBI Taxonomy" id="466044"/>
    <lineage>
        <taxon>Bacteria</taxon>
        <taxon>Pseudomonadati</taxon>
        <taxon>Pseudomonadota</taxon>
        <taxon>Alphaproteobacteria</taxon>
        <taxon>Hyphomicrobiales</taxon>
        <taxon>Stappiaceae</taxon>
        <taxon>Pannonibacter</taxon>
    </lineage>
</organism>
<dbReference type="Proteomes" id="UP000183900">
    <property type="component" value="Unassembled WGS sequence"/>
</dbReference>
<evidence type="ECO:0000256" key="2">
    <source>
        <dbReference type="ARBA" id="ARBA00022729"/>
    </source>
</evidence>
<comment type="similarity">
    <text evidence="1">Belongs to the leucine-binding protein family.</text>
</comment>
<feature type="domain" description="Leucine-binding protein" evidence="4">
    <location>
        <begin position="76"/>
        <end position="402"/>
    </location>
</feature>
<gene>
    <name evidence="5" type="ORF">Ga0061067_102370</name>
</gene>
<dbReference type="RefSeq" id="WP_082440006.1">
    <property type="nucleotide sequence ID" value="NZ_CYHE01000002.1"/>
</dbReference>
<dbReference type="InterPro" id="IPR051010">
    <property type="entry name" value="BCAA_transport"/>
</dbReference>
<keyword evidence="3" id="KW-0813">Transport</keyword>
<dbReference type="Pfam" id="PF13458">
    <property type="entry name" value="Peripla_BP_6"/>
    <property type="match status" value="1"/>
</dbReference>
<dbReference type="InterPro" id="IPR028081">
    <property type="entry name" value="Leu-bd"/>
</dbReference>
<evidence type="ECO:0000256" key="1">
    <source>
        <dbReference type="ARBA" id="ARBA00010062"/>
    </source>
</evidence>
<dbReference type="AlphaFoldDB" id="A0A0K6HRJ1"/>
<evidence type="ECO:0000313" key="6">
    <source>
        <dbReference type="Proteomes" id="UP000183900"/>
    </source>
</evidence>
<dbReference type="Gene3D" id="3.40.50.2300">
    <property type="match status" value="2"/>
</dbReference>
<dbReference type="InterPro" id="IPR028082">
    <property type="entry name" value="Peripla_BP_I"/>
</dbReference>
<dbReference type="SUPFAM" id="SSF53822">
    <property type="entry name" value="Periplasmic binding protein-like I"/>
    <property type="match status" value="1"/>
</dbReference>
<dbReference type="PANTHER" id="PTHR30483">
    <property type="entry name" value="LEUCINE-SPECIFIC-BINDING PROTEIN"/>
    <property type="match status" value="1"/>
</dbReference>
<dbReference type="GO" id="GO:0006865">
    <property type="term" value="P:amino acid transport"/>
    <property type="evidence" value="ECO:0007669"/>
    <property type="project" value="UniProtKB-KW"/>
</dbReference>
<reference evidence="6" key="1">
    <citation type="submission" date="2015-08" db="EMBL/GenBank/DDBJ databases">
        <authorList>
            <person name="Varghese N."/>
        </authorList>
    </citation>
    <scope>NUCLEOTIDE SEQUENCE [LARGE SCALE GENOMIC DNA]</scope>
    <source>
        <strain evidence="6">DSM 23407</strain>
    </source>
</reference>
<dbReference type="EMBL" id="CYHE01000002">
    <property type="protein sequence ID" value="CUA93403.1"/>
    <property type="molecule type" value="Genomic_DNA"/>
</dbReference>
<dbReference type="CDD" id="cd06339">
    <property type="entry name" value="PBP1_YraM_LppC_lipoprotein-like"/>
    <property type="match status" value="1"/>
</dbReference>
<keyword evidence="2" id="KW-0732">Signal</keyword>
<evidence type="ECO:0000256" key="3">
    <source>
        <dbReference type="ARBA" id="ARBA00022970"/>
    </source>
</evidence>
<evidence type="ECO:0000259" key="4">
    <source>
        <dbReference type="Pfam" id="PF13458"/>
    </source>
</evidence>
<keyword evidence="3" id="KW-0029">Amino-acid transport</keyword>
<accession>A0A0K6HRJ1</accession>
<name>A0A0K6HRJ1_9HYPH</name>
<sequence length="420" mass="43028">MQNTIEAAKGMKTASPDASGRGFLRRSRLRFAALAGALGLLAGCMPSTMGPVQDNSSFPATPASPTVAGEMIGDGSIRVGLLLPLSGGGSASSIATTFKNAAQLAISDFQGSNIQLLVKDTQGTAEGGRAAAEAAMSEGAELLLGPVFAPAVTGAANAARNAGIPIVAFSSDTSVAAPGVYLLSFLPAGDVRRIIGYAAQQNRKSFAALLPDDAYGAVAEAAFRQEVGRVGGRIVAIQRYRLTGSDTSDLAAKAQQLAPNLPQIDALFVPAGGGVAPFVVQTLVQQGANLGTVKLLGSGQWETQQVTNSPMMAGAWFPGPEKSGFDALASRYQAAYGSPPPRNASLAYDGTILAAGLVRSAGPQRFATQTLTNRDGFLGIDGVFRFLPNGQNERGLAVYEITGSGVKPVSPAPRDFRSPS</sequence>
<keyword evidence="6" id="KW-1185">Reference proteome</keyword>
<proteinExistence type="inferred from homology"/>
<dbReference type="OrthoDB" id="7210494at2"/>
<evidence type="ECO:0000313" key="5">
    <source>
        <dbReference type="EMBL" id="CUA93403.1"/>
    </source>
</evidence>
<dbReference type="PANTHER" id="PTHR30483:SF6">
    <property type="entry name" value="PERIPLASMIC BINDING PROTEIN OF ABC TRANSPORTER FOR NATURAL AMINO ACIDS"/>
    <property type="match status" value="1"/>
</dbReference>